<evidence type="ECO:0000313" key="10">
    <source>
        <dbReference type="Proteomes" id="UP000694700"/>
    </source>
</evidence>
<keyword evidence="5" id="KW-0514">Muscle protein</keyword>
<evidence type="ECO:0000256" key="3">
    <source>
        <dbReference type="ARBA" id="ARBA00022737"/>
    </source>
</evidence>
<feature type="binding site" evidence="6">
    <location>
        <position position="180"/>
    </location>
    <ligand>
        <name>Ca(2+)</name>
        <dbReference type="ChEBI" id="CHEBI:29108"/>
        <label>1</label>
    </ligand>
</feature>
<keyword evidence="2 6" id="KW-0479">Metal-binding</keyword>
<dbReference type="InterPro" id="IPR011992">
    <property type="entry name" value="EF-hand-dom_pair"/>
</dbReference>
<evidence type="ECO:0000256" key="6">
    <source>
        <dbReference type="PIRSR" id="PIRSR608080-1"/>
    </source>
</evidence>
<dbReference type="PROSITE" id="PS00018">
    <property type="entry name" value="EF_HAND_1"/>
    <property type="match status" value="1"/>
</dbReference>
<dbReference type="PROSITE" id="PS50222">
    <property type="entry name" value="EF_HAND_2"/>
    <property type="match status" value="1"/>
</dbReference>
<reference evidence="9" key="1">
    <citation type="submission" date="2025-08" db="UniProtKB">
        <authorList>
            <consortium name="Ensembl"/>
        </authorList>
    </citation>
    <scope>IDENTIFICATION</scope>
</reference>
<comment type="similarity">
    <text evidence="1 7">Belongs to the parvalbumin family.</text>
</comment>
<feature type="binding site" evidence="6">
    <location>
        <position position="189"/>
    </location>
    <ligand>
        <name>Ca(2+)</name>
        <dbReference type="ChEBI" id="CHEBI:29108"/>
        <label>1</label>
    </ligand>
</feature>
<dbReference type="GO" id="GO:0005737">
    <property type="term" value="C:cytoplasm"/>
    <property type="evidence" value="ECO:0007669"/>
    <property type="project" value="TreeGrafter"/>
</dbReference>
<proteinExistence type="inferred from homology"/>
<feature type="binding site" evidence="6">
    <location>
        <position position="221"/>
    </location>
    <ligand>
        <name>Ca(2+)</name>
        <dbReference type="ChEBI" id="CHEBI:29108"/>
        <label>1</label>
    </ligand>
</feature>
<protein>
    <recommendedName>
        <fullName evidence="7">Parvalbumin</fullName>
    </recommendedName>
</protein>
<dbReference type="SUPFAM" id="SSF47473">
    <property type="entry name" value="EF-hand"/>
    <property type="match status" value="1"/>
</dbReference>
<feature type="binding site" evidence="6">
    <location>
        <position position="178"/>
    </location>
    <ligand>
        <name>Ca(2+)</name>
        <dbReference type="ChEBI" id="CHEBI:29108"/>
        <label>1</label>
    </ligand>
</feature>
<dbReference type="CDD" id="cd16254">
    <property type="entry name" value="EFh_parvalbumin_alpha"/>
    <property type="match status" value="1"/>
</dbReference>
<evidence type="ECO:0000259" key="8">
    <source>
        <dbReference type="PROSITE" id="PS50222"/>
    </source>
</evidence>
<dbReference type="InterPro" id="IPR018247">
    <property type="entry name" value="EF_Hand_1_Ca_BS"/>
</dbReference>
<dbReference type="PANTHER" id="PTHR11653:SF2">
    <property type="entry name" value="PARVALBUMIN ALPHA"/>
    <property type="match status" value="1"/>
</dbReference>
<dbReference type="PANTHER" id="PTHR11653">
    <property type="entry name" value="PARVALBUMIN ALPHA"/>
    <property type="match status" value="1"/>
</dbReference>
<name>A0A8C2B5U6_CYPCA</name>
<organism evidence="9 10">
    <name type="scientific">Cyprinus carpio</name>
    <name type="common">Common carp</name>
    <dbReference type="NCBI Taxonomy" id="7962"/>
    <lineage>
        <taxon>Eukaryota</taxon>
        <taxon>Metazoa</taxon>
        <taxon>Chordata</taxon>
        <taxon>Craniata</taxon>
        <taxon>Vertebrata</taxon>
        <taxon>Euteleostomi</taxon>
        <taxon>Actinopterygii</taxon>
        <taxon>Neopterygii</taxon>
        <taxon>Teleostei</taxon>
        <taxon>Ostariophysi</taxon>
        <taxon>Cypriniformes</taxon>
        <taxon>Cyprinidae</taxon>
        <taxon>Cyprininae</taxon>
        <taxon>Cyprinus</taxon>
    </lineage>
</organism>
<dbReference type="Proteomes" id="UP000694700">
    <property type="component" value="Unplaced"/>
</dbReference>
<dbReference type="InterPro" id="IPR002048">
    <property type="entry name" value="EF_hand_dom"/>
</dbReference>
<accession>A0A8C2B5U6</accession>
<keyword evidence="3" id="KW-0677">Repeat</keyword>
<feature type="domain" description="EF-hand" evidence="8">
    <location>
        <begin position="165"/>
        <end position="200"/>
    </location>
</feature>
<dbReference type="InterPro" id="IPR008080">
    <property type="entry name" value="Parvalbumin"/>
</dbReference>
<feature type="binding site" evidence="6">
    <location>
        <position position="219"/>
    </location>
    <ligand>
        <name>Ca(2+)</name>
        <dbReference type="ChEBI" id="CHEBI:29108"/>
        <label>1</label>
    </ligand>
</feature>
<evidence type="ECO:0000256" key="2">
    <source>
        <dbReference type="ARBA" id="ARBA00022723"/>
    </source>
</evidence>
<dbReference type="FunFam" id="1.10.238.10:FF:000060">
    <property type="entry name" value="Parvalbumin, thymic"/>
    <property type="match status" value="1"/>
</dbReference>
<evidence type="ECO:0000313" key="9">
    <source>
        <dbReference type="Ensembl" id="ENSCCRP00015114486.1"/>
    </source>
</evidence>
<keyword evidence="4 6" id="KW-0106">Calcium</keyword>
<dbReference type="Pfam" id="PF13499">
    <property type="entry name" value="EF-hand_7"/>
    <property type="match status" value="1"/>
</dbReference>
<dbReference type="SMART" id="SM00054">
    <property type="entry name" value="EFh"/>
    <property type="match status" value="2"/>
</dbReference>
<dbReference type="Gene3D" id="1.10.238.10">
    <property type="entry name" value="EF-hand"/>
    <property type="match status" value="1"/>
</dbReference>
<evidence type="ECO:0000256" key="5">
    <source>
        <dbReference type="ARBA" id="ARBA00023179"/>
    </source>
</evidence>
<feature type="binding site" evidence="6">
    <location>
        <position position="223"/>
    </location>
    <ligand>
        <name>Ca(2+)</name>
        <dbReference type="ChEBI" id="CHEBI:29108"/>
        <label>1</label>
    </ligand>
</feature>
<dbReference type="GO" id="GO:0005509">
    <property type="term" value="F:calcium ion binding"/>
    <property type="evidence" value="ECO:0007669"/>
    <property type="project" value="UniProtKB-UniRule"/>
</dbReference>
<evidence type="ECO:0000256" key="7">
    <source>
        <dbReference type="RuleBase" id="RU368048"/>
    </source>
</evidence>
<feature type="binding site" evidence="6">
    <location>
        <position position="217"/>
    </location>
    <ligand>
        <name>Ca(2+)</name>
        <dbReference type="ChEBI" id="CHEBI:29108"/>
        <label>1</label>
    </ligand>
</feature>
<dbReference type="AlphaFoldDB" id="A0A8C2B5U6"/>
<dbReference type="Ensembl" id="ENSCCRT00015118117.1">
    <property type="protein sequence ID" value="ENSCCRP00015114486.1"/>
    <property type="gene ID" value="ENSCCRG00015045272.1"/>
</dbReference>
<feature type="binding site" evidence="6">
    <location>
        <position position="184"/>
    </location>
    <ligand>
        <name>Ca(2+)</name>
        <dbReference type="ChEBI" id="CHEBI:29108"/>
        <label>1</label>
    </ligand>
</feature>
<dbReference type="PRINTS" id="PR01697">
    <property type="entry name" value="PARVALBUMIN"/>
</dbReference>
<evidence type="ECO:0000256" key="4">
    <source>
        <dbReference type="ARBA" id="ARBA00022837"/>
    </source>
</evidence>
<comment type="function">
    <text evidence="7">In muscle, parvalbumin is thought to be involved in relaxation after contraction. It binds two calcium ions.</text>
</comment>
<sequence length="250" mass="27610">FLLLFLWHHAVPPIRFKPLLFSLSVFPSLSISLSVYLLSHSLSLSLSLSPSSHLQLVSVHLCPAPSLSFSLSVSLSLALSLSLSLFGVLKLQFGLLSVCALPVLFLCRPEPSAVLGTPAHSTAVVEMAMNSILNPDDIKKTLDVFKAVDSFDHKRFFEMVGLKVKSADDVKKAFHILDADNSGFIEEEELKCVLKHFATDGRDLTDKETKAFLQAADKDGDGKIGAEGKMKIIYHNTRSVMHLFYIYFDK</sequence>
<evidence type="ECO:0000256" key="1">
    <source>
        <dbReference type="ARBA" id="ARBA00009753"/>
    </source>
</evidence>
<feature type="binding site" evidence="6">
    <location>
        <position position="182"/>
    </location>
    <ligand>
        <name>Ca(2+)</name>
        <dbReference type="ChEBI" id="CHEBI:29108"/>
        <label>1</label>
    </ligand>
</feature>